<keyword evidence="3" id="KW-1185">Reference proteome</keyword>
<dbReference type="PANTHER" id="PTHR42951:SF22">
    <property type="entry name" value="METALLO BETA-LACTAMASE SUPERFAMILY LIPOPROTEIN"/>
    <property type="match status" value="1"/>
</dbReference>
<dbReference type="InterPro" id="IPR050855">
    <property type="entry name" value="NDM-1-like"/>
</dbReference>
<dbReference type="InterPro" id="IPR037482">
    <property type="entry name" value="ST1585_MBL-fold"/>
</dbReference>
<evidence type="ECO:0000259" key="1">
    <source>
        <dbReference type="SMART" id="SM00849"/>
    </source>
</evidence>
<dbReference type="EMBL" id="AP025730">
    <property type="protein sequence ID" value="BDI04671.1"/>
    <property type="molecule type" value="Genomic_DNA"/>
</dbReference>
<dbReference type="RefSeq" id="WP_251972775.1">
    <property type="nucleotide sequence ID" value="NZ_AP025730.1"/>
</dbReference>
<dbReference type="InterPro" id="IPR001279">
    <property type="entry name" value="Metallo-B-lactamas"/>
</dbReference>
<sequence>MSAPTHFQTHADGLYVIDTGFERDLFDAAYLLVSPEGRAAFIDTGHNAAVPRLLATLAALGLRVEAVDWVIPTHVHLDHAGGAGLLMEQLPNARALIHPRGARHLVNPLALVEGARAVYGAEVVKATYGDIRPIPAERVVESHDDMTVQLGSRALRLIDTPGHARHHHCIWDEASRGWFTGDTFGISYREFDSAAGPWLFPTTTPVQFEPAAMRVSVQRMLAAQPQVIFPTHFGPITALDRVTAQFNALLDTFESGGLALRETLQREGRYGDKAAVEDALMAFMQRELVASALASGAPLDEARARELLRLDATLNAQGMAVWLAKAG</sequence>
<dbReference type="SUPFAM" id="SSF56281">
    <property type="entry name" value="Metallo-hydrolase/oxidoreductase"/>
    <property type="match status" value="1"/>
</dbReference>
<name>A0ABN6PI41_9BURK</name>
<gene>
    <name evidence="2" type="ORF">CATMQ487_16410</name>
</gene>
<evidence type="ECO:0000313" key="2">
    <source>
        <dbReference type="EMBL" id="BDI04671.1"/>
    </source>
</evidence>
<accession>A0ABN6PI41</accession>
<dbReference type="CDD" id="cd07726">
    <property type="entry name" value="ST1585-like_MBL-fold"/>
    <property type="match status" value="1"/>
</dbReference>
<feature type="domain" description="Metallo-beta-lactamase" evidence="1">
    <location>
        <begin position="26"/>
        <end position="232"/>
    </location>
</feature>
<organism evidence="2 3">
    <name type="scientific">Sphaerotilus microaerophilus</name>
    <dbReference type="NCBI Taxonomy" id="2914710"/>
    <lineage>
        <taxon>Bacteria</taxon>
        <taxon>Pseudomonadati</taxon>
        <taxon>Pseudomonadota</taxon>
        <taxon>Betaproteobacteria</taxon>
        <taxon>Burkholderiales</taxon>
        <taxon>Sphaerotilaceae</taxon>
        <taxon>Sphaerotilus</taxon>
    </lineage>
</organism>
<reference evidence="2" key="1">
    <citation type="submission" date="2022-04" db="EMBL/GenBank/DDBJ databases">
        <title>Whole genome sequence of Sphaerotilus sp. FB-5.</title>
        <authorList>
            <person name="Takeda M."/>
            <person name="Narihara S."/>
            <person name="Akimoto M."/>
            <person name="Akimoto R."/>
            <person name="Nishiyashiki S."/>
            <person name="Murakami T."/>
        </authorList>
    </citation>
    <scope>NUCLEOTIDE SEQUENCE</scope>
    <source>
        <strain evidence="2">FB-5</strain>
    </source>
</reference>
<protein>
    <submittedName>
        <fullName evidence="2">MBL fold metallo-hydrolase</fullName>
    </submittedName>
</protein>
<evidence type="ECO:0000313" key="3">
    <source>
        <dbReference type="Proteomes" id="UP001057498"/>
    </source>
</evidence>
<dbReference type="Pfam" id="PF00753">
    <property type="entry name" value="Lactamase_B"/>
    <property type="match status" value="1"/>
</dbReference>
<dbReference type="SMART" id="SM00849">
    <property type="entry name" value="Lactamase_B"/>
    <property type="match status" value="1"/>
</dbReference>
<dbReference type="PANTHER" id="PTHR42951">
    <property type="entry name" value="METALLO-BETA-LACTAMASE DOMAIN-CONTAINING"/>
    <property type="match status" value="1"/>
</dbReference>
<dbReference type="Gene3D" id="3.60.15.10">
    <property type="entry name" value="Ribonuclease Z/Hydroxyacylglutathione hydrolase-like"/>
    <property type="match status" value="1"/>
</dbReference>
<dbReference type="InterPro" id="IPR036866">
    <property type="entry name" value="RibonucZ/Hydroxyglut_hydro"/>
</dbReference>
<proteinExistence type="predicted"/>
<dbReference type="Proteomes" id="UP001057498">
    <property type="component" value="Chromosome"/>
</dbReference>